<dbReference type="OrthoDB" id="570545at2"/>
<dbReference type="PANTHER" id="PTHR12526:SF627">
    <property type="entry name" value="D-RHAMNOSYLTRANSFERASE WBPZ"/>
    <property type="match status" value="1"/>
</dbReference>
<gene>
    <name evidence="4" type="ORF">CLV63_11899</name>
</gene>
<name>A0A2P8D567_9ACTN</name>
<evidence type="ECO:0000259" key="3">
    <source>
        <dbReference type="Pfam" id="PF00534"/>
    </source>
</evidence>
<evidence type="ECO:0000256" key="2">
    <source>
        <dbReference type="SAM" id="MobiDB-lite"/>
    </source>
</evidence>
<evidence type="ECO:0000256" key="1">
    <source>
        <dbReference type="ARBA" id="ARBA00022679"/>
    </source>
</evidence>
<dbReference type="InterPro" id="IPR001296">
    <property type="entry name" value="Glyco_trans_1"/>
</dbReference>
<feature type="region of interest" description="Disordered" evidence="2">
    <location>
        <begin position="75"/>
        <end position="94"/>
    </location>
</feature>
<dbReference type="Gene3D" id="3.40.50.2000">
    <property type="entry name" value="Glycogen Phosphorylase B"/>
    <property type="match status" value="2"/>
</dbReference>
<comment type="caution">
    <text evidence="4">The sequence shown here is derived from an EMBL/GenBank/DDBJ whole genome shotgun (WGS) entry which is preliminary data.</text>
</comment>
<dbReference type="PANTHER" id="PTHR12526">
    <property type="entry name" value="GLYCOSYLTRANSFERASE"/>
    <property type="match status" value="1"/>
</dbReference>
<dbReference type="SUPFAM" id="SSF53756">
    <property type="entry name" value="UDP-Glycosyltransferase/glycogen phosphorylase"/>
    <property type="match status" value="1"/>
</dbReference>
<dbReference type="RefSeq" id="WP_106585343.1">
    <property type="nucleotide sequence ID" value="NZ_PYGA01000018.1"/>
</dbReference>
<sequence>MKITFLIANGYGMGGTIRTVFNLAGGLAERHDVEILSLVQHRHEPFFATPRGVPITALSPTKAWAERPAPSRIERYRENRRSPAVPPTESPGEDVFNCRVEHALRRHLRRTDSDVVVATRPGLNLLLAKHAPKRLLTIGQEHVHLGNHKEDLTQAITRLYPRLDGMTVLTEADRRAYEDFLPGRPGWTTVMPNALPEPEHGPATLDAPVIVAAGRLTPIKQYNKLVDAFAMVAEEHPEWELRIFGGGSRADALRAQIARLGLEKRARLMGRTKDLVGQLAQASVLAVSSRAEGFGMTIIEAFSVGVPVVSFDCPHGPREIITDGRDGLLVPHQDVGALAASLRRLIRDRDERRAMGAAALHSAKRYCMAEITRQWEDFVATRFAAKGSRPRRAAEPRRALARPGLP</sequence>
<dbReference type="EMBL" id="PYGA01000018">
    <property type="protein sequence ID" value="PSK92339.1"/>
    <property type="molecule type" value="Genomic_DNA"/>
</dbReference>
<organism evidence="4 5">
    <name type="scientific">Murinocardiopsis flavida</name>
    <dbReference type="NCBI Taxonomy" id="645275"/>
    <lineage>
        <taxon>Bacteria</taxon>
        <taxon>Bacillati</taxon>
        <taxon>Actinomycetota</taxon>
        <taxon>Actinomycetes</taxon>
        <taxon>Streptosporangiales</taxon>
        <taxon>Nocardiopsidaceae</taxon>
        <taxon>Murinocardiopsis</taxon>
    </lineage>
</organism>
<evidence type="ECO:0000313" key="4">
    <source>
        <dbReference type="EMBL" id="PSK92339.1"/>
    </source>
</evidence>
<reference evidence="4 5" key="1">
    <citation type="submission" date="2018-03" db="EMBL/GenBank/DDBJ databases">
        <title>Genomic Encyclopedia of Archaeal and Bacterial Type Strains, Phase II (KMG-II): from individual species to whole genera.</title>
        <authorList>
            <person name="Goeker M."/>
        </authorList>
    </citation>
    <scope>NUCLEOTIDE SEQUENCE [LARGE SCALE GENOMIC DNA]</scope>
    <source>
        <strain evidence="4 5">DSM 45312</strain>
    </source>
</reference>
<dbReference type="GO" id="GO:0016757">
    <property type="term" value="F:glycosyltransferase activity"/>
    <property type="evidence" value="ECO:0007669"/>
    <property type="project" value="InterPro"/>
</dbReference>
<dbReference type="CDD" id="cd03820">
    <property type="entry name" value="GT4_AmsD-like"/>
    <property type="match status" value="1"/>
</dbReference>
<keyword evidence="1 4" id="KW-0808">Transferase</keyword>
<feature type="domain" description="Glycosyl transferase family 1" evidence="3">
    <location>
        <begin position="206"/>
        <end position="359"/>
    </location>
</feature>
<evidence type="ECO:0000313" key="5">
    <source>
        <dbReference type="Proteomes" id="UP000240542"/>
    </source>
</evidence>
<dbReference type="Pfam" id="PF00534">
    <property type="entry name" value="Glycos_transf_1"/>
    <property type="match status" value="1"/>
</dbReference>
<accession>A0A2P8D567</accession>
<protein>
    <submittedName>
        <fullName evidence="4">Glycosyltransferase involved in cell wall biosynthesis</fullName>
    </submittedName>
</protein>
<dbReference type="AlphaFoldDB" id="A0A2P8D567"/>
<proteinExistence type="predicted"/>
<keyword evidence="5" id="KW-1185">Reference proteome</keyword>
<dbReference type="Proteomes" id="UP000240542">
    <property type="component" value="Unassembled WGS sequence"/>
</dbReference>